<accession>A0A378VXB3</accession>
<sequence length="77" mass="9174">MWCPAKTEQKSAQHWGKPQDVKTGIGREFRRNFLQRTTFADLFQYVENFGAFLFVIRRRKHLREEAFGSLRRGVIVD</sequence>
<gene>
    <name evidence="1" type="ORF">NCTC11421_01119</name>
</gene>
<protein>
    <submittedName>
        <fullName evidence="1">Uncharacterized protein</fullName>
    </submittedName>
</protein>
<name>A0A378VXB3_NEIGO</name>
<dbReference type="AlphaFoldDB" id="A0A378VXB3"/>
<evidence type="ECO:0000313" key="1">
    <source>
        <dbReference type="EMBL" id="SUA21012.1"/>
    </source>
</evidence>
<reference evidence="1" key="1">
    <citation type="submission" date="2018-06" db="EMBL/GenBank/DDBJ databases">
        <authorList>
            <consortium name="Pathogen Informatics"/>
            <person name="Doyle S."/>
        </authorList>
    </citation>
    <scope>NUCLEOTIDE SEQUENCE [LARGE SCALE GENOMIC DNA]</scope>
    <source>
        <strain evidence="1">NCTC11421</strain>
    </source>
</reference>
<organism evidence="1">
    <name type="scientific">Neisseria gonorrhoeae</name>
    <dbReference type="NCBI Taxonomy" id="485"/>
    <lineage>
        <taxon>Bacteria</taxon>
        <taxon>Pseudomonadati</taxon>
        <taxon>Pseudomonadota</taxon>
        <taxon>Betaproteobacteria</taxon>
        <taxon>Neisseriales</taxon>
        <taxon>Neisseriaceae</taxon>
        <taxon>Neisseria</taxon>
    </lineage>
</organism>
<dbReference type="EMBL" id="UGRI01000001">
    <property type="protein sequence ID" value="SUA21012.1"/>
    <property type="molecule type" value="Genomic_DNA"/>
</dbReference>
<proteinExistence type="predicted"/>